<dbReference type="GeneID" id="75077026"/>
<evidence type="ECO:0000313" key="1">
    <source>
        <dbReference type="EMBL" id="CUO08366.1"/>
    </source>
</evidence>
<dbReference type="Proteomes" id="UP000095447">
    <property type="component" value="Unassembled WGS sequence"/>
</dbReference>
<proteinExistence type="predicted"/>
<evidence type="ECO:0000313" key="2">
    <source>
        <dbReference type="Proteomes" id="UP000095447"/>
    </source>
</evidence>
<dbReference type="AlphaFoldDB" id="A0A174C9J7"/>
<dbReference type="RefSeq" id="WP_008707729.1">
    <property type="nucleotide sequence ID" value="NZ_CYZA01000010.1"/>
</dbReference>
<organism evidence="1 2">
    <name type="scientific">Blautia obeum</name>
    <dbReference type="NCBI Taxonomy" id="40520"/>
    <lineage>
        <taxon>Bacteria</taxon>
        <taxon>Bacillati</taxon>
        <taxon>Bacillota</taxon>
        <taxon>Clostridia</taxon>
        <taxon>Lachnospirales</taxon>
        <taxon>Lachnospiraceae</taxon>
        <taxon>Blautia</taxon>
    </lineage>
</organism>
<dbReference type="EMBL" id="CYZA01000010">
    <property type="protein sequence ID" value="CUO08366.1"/>
    <property type="molecule type" value="Genomic_DNA"/>
</dbReference>
<reference evidence="1 2" key="1">
    <citation type="submission" date="2015-09" db="EMBL/GenBank/DDBJ databases">
        <authorList>
            <consortium name="Pathogen Informatics"/>
        </authorList>
    </citation>
    <scope>NUCLEOTIDE SEQUENCE [LARGE SCALE GENOMIC DNA]</scope>
    <source>
        <strain evidence="1 2">2789STDY5608838</strain>
    </source>
</reference>
<protein>
    <submittedName>
        <fullName evidence="1">Uncharacterized protein</fullName>
    </submittedName>
</protein>
<sequence>MMNKKSKNKKLRRKLSFVLFVAAVGVLMMRAMPGMSGKIAKIAERRQEQTAVTAWWGTLYPKFCFSQFPEENKGQKDDIKISFWLAQALDW</sequence>
<accession>A0A174C9J7</accession>
<gene>
    <name evidence="1" type="ORF">ERS852395_02039</name>
</gene>
<name>A0A174C9J7_9FIRM</name>